<reference evidence="4" key="1">
    <citation type="journal article" date="2019" name="Int. J. Syst. Evol. Microbiol.">
        <title>The Global Catalogue of Microorganisms (GCM) 10K type strain sequencing project: providing services to taxonomists for standard genome sequencing and annotation.</title>
        <authorList>
            <consortium name="The Broad Institute Genomics Platform"/>
            <consortium name="The Broad Institute Genome Sequencing Center for Infectious Disease"/>
            <person name="Wu L."/>
            <person name="Ma J."/>
        </authorList>
    </citation>
    <scope>NUCLEOTIDE SEQUENCE [LARGE SCALE GENOMIC DNA]</scope>
    <source>
        <strain evidence="4">CCUG 51943</strain>
    </source>
</reference>
<dbReference type="InterPro" id="IPR044055">
    <property type="entry name" value="RibLong"/>
</dbReference>
<name>A0ABW1QE14_9CORY</name>
<dbReference type="RefSeq" id="WP_377001480.1">
    <property type="nucleotide sequence ID" value="NZ_JBHSQE010000008.1"/>
</dbReference>
<dbReference type="Pfam" id="PF18957">
    <property type="entry name" value="RibLong"/>
    <property type="match status" value="1"/>
</dbReference>
<evidence type="ECO:0000313" key="4">
    <source>
        <dbReference type="Proteomes" id="UP001596244"/>
    </source>
</evidence>
<accession>A0ABW1QE14</accession>
<comment type="caution">
    <text evidence="3">The sequence shown here is derived from an EMBL/GenBank/DDBJ whole genome shotgun (WGS) entry which is preliminary data.</text>
</comment>
<protein>
    <submittedName>
        <fullName evidence="3">YPDG domain-containing protein</fullName>
    </submittedName>
</protein>
<keyword evidence="4" id="KW-1185">Reference proteome</keyword>
<evidence type="ECO:0000313" key="3">
    <source>
        <dbReference type="EMBL" id="MFC6146830.1"/>
    </source>
</evidence>
<feature type="non-terminal residue" evidence="3">
    <location>
        <position position="1"/>
    </location>
</feature>
<feature type="region of interest" description="Disordered" evidence="1">
    <location>
        <begin position="338"/>
        <end position="358"/>
    </location>
</feature>
<feature type="compositionally biased region" description="Polar residues" evidence="1">
    <location>
        <begin position="55"/>
        <end position="69"/>
    </location>
</feature>
<gene>
    <name evidence="3" type="ORF">ACFPUZ_08425</name>
</gene>
<organism evidence="3 4">
    <name type="scientific">Corynebacterium nasicanis</name>
    <dbReference type="NCBI Taxonomy" id="1448267"/>
    <lineage>
        <taxon>Bacteria</taxon>
        <taxon>Bacillati</taxon>
        <taxon>Actinomycetota</taxon>
        <taxon>Actinomycetes</taxon>
        <taxon>Mycobacteriales</taxon>
        <taxon>Corynebacteriaceae</taxon>
        <taxon>Corynebacterium</taxon>
    </lineage>
</organism>
<feature type="domain" description="Long Rib" evidence="2">
    <location>
        <begin position="127"/>
        <end position="218"/>
    </location>
</feature>
<evidence type="ECO:0000259" key="2">
    <source>
        <dbReference type="Pfam" id="PF18957"/>
    </source>
</evidence>
<dbReference type="NCBIfam" id="NF038186">
    <property type="entry name" value="YPDG_rpt"/>
    <property type="match status" value="1"/>
</dbReference>
<evidence type="ECO:0000256" key="1">
    <source>
        <dbReference type="SAM" id="MobiDB-lite"/>
    </source>
</evidence>
<dbReference type="EMBL" id="JBHSQE010000008">
    <property type="protein sequence ID" value="MFC6146830.1"/>
    <property type="molecule type" value="Genomic_DNA"/>
</dbReference>
<proteinExistence type="predicted"/>
<dbReference type="Proteomes" id="UP001596244">
    <property type="component" value="Unassembled WGS sequence"/>
</dbReference>
<feature type="region of interest" description="Disordered" evidence="1">
    <location>
        <begin position="23"/>
        <end position="72"/>
    </location>
</feature>
<sequence length="358" mass="35683">AVVVITDGGVTVGEIPVEIVDTTPAPDAPSINPGTVVDEIPAGTPTDLDDKVENPTDNMGGTITDQNGTPIPGTVTVDPVTGAITVTVPADTPAGPVTIQITDAEGNPVGAPIDANVTNDTPTGTTADNTTPVYIGGDAKPGTTVVIPNIGDALPAGTTVTVDESALPAGWSVTVSPDGTLTVTVPGNALPGESVTLPLTITYPDGSIDTANPVVTVSDEDGVVPGGSSSDRCIMTGMAVGVPLLFLIPMGLADQLNIPGMNPMLAEIQRSLQATNSQLQQNIGIYNGPQAQLVNQINNELGALGRNEFVRGAGLVLLGLLASKLLIDACAPGAGGSSALSSLSSLSSTDDGSAVTDE</sequence>